<accession>A0ABQ7ICM2</accession>
<comment type="caution">
    <text evidence="1">The sequence shown here is derived from an EMBL/GenBank/DDBJ whole genome shotgun (WGS) entry which is preliminary data.</text>
</comment>
<dbReference type="GeneID" id="62235749"/>
<dbReference type="RefSeq" id="XP_038806969.1">
    <property type="nucleotide sequence ID" value="XM_038956599.1"/>
</dbReference>
<name>A0ABQ7ICM2_9HELO</name>
<evidence type="ECO:0000313" key="2">
    <source>
        <dbReference type="Proteomes" id="UP000783213"/>
    </source>
</evidence>
<sequence>MLPPINDSAGKEDINIHFDEKCRRRYNTYVLFSHQAIASCIALRYAGIELRGPGQVGGTPTRMR</sequence>
<protein>
    <submittedName>
        <fullName evidence="1">Uncharacterized protein</fullName>
    </submittedName>
</protein>
<proteinExistence type="predicted"/>
<organism evidence="1 2">
    <name type="scientific">Botrytis deweyae</name>
    <dbReference type="NCBI Taxonomy" id="2478750"/>
    <lineage>
        <taxon>Eukaryota</taxon>
        <taxon>Fungi</taxon>
        <taxon>Dikarya</taxon>
        <taxon>Ascomycota</taxon>
        <taxon>Pezizomycotina</taxon>
        <taxon>Leotiomycetes</taxon>
        <taxon>Helotiales</taxon>
        <taxon>Sclerotiniaceae</taxon>
        <taxon>Botrytis</taxon>
    </lineage>
</organism>
<dbReference type="EMBL" id="RCSX01000025">
    <property type="protein sequence ID" value="KAF7920285.1"/>
    <property type="molecule type" value="Genomic_DNA"/>
</dbReference>
<evidence type="ECO:0000313" key="1">
    <source>
        <dbReference type="EMBL" id="KAF7920285.1"/>
    </source>
</evidence>
<reference evidence="1 2" key="1">
    <citation type="journal article" date="2020" name="Genome Biol. Evol.">
        <title>Comparative genomics of Sclerotiniaceae.</title>
        <authorList>
            <person name="Valero Jimenez C.A."/>
            <person name="Steentjes M."/>
            <person name="Scholten O.E."/>
            <person name="Van Kan J.A.L."/>
        </authorList>
    </citation>
    <scope>NUCLEOTIDE SEQUENCE [LARGE SCALE GENOMIC DNA]</scope>
    <source>
        <strain evidence="1 2">B1</strain>
    </source>
</reference>
<dbReference type="Proteomes" id="UP000783213">
    <property type="component" value="Unassembled WGS sequence"/>
</dbReference>
<gene>
    <name evidence="1" type="ORF">EAE98_008978</name>
</gene>
<keyword evidence="2" id="KW-1185">Reference proteome</keyword>